<dbReference type="AlphaFoldDB" id="A0A1J5T7J0"/>
<name>A0A1J5T7J0_9ZZZZ</name>
<comment type="caution">
    <text evidence="2">The sequence shown here is derived from an EMBL/GenBank/DDBJ whole genome shotgun (WGS) entry which is preliminary data.</text>
</comment>
<feature type="region of interest" description="Disordered" evidence="1">
    <location>
        <begin position="1"/>
        <end position="47"/>
    </location>
</feature>
<feature type="compositionally biased region" description="Basic and acidic residues" evidence="1">
    <location>
        <begin position="7"/>
        <end position="20"/>
    </location>
</feature>
<accession>A0A1J5T7J0</accession>
<dbReference type="EMBL" id="MLJW01000018">
    <property type="protein sequence ID" value="OIR12200.1"/>
    <property type="molecule type" value="Genomic_DNA"/>
</dbReference>
<reference evidence="2" key="1">
    <citation type="submission" date="2016-10" db="EMBL/GenBank/DDBJ databases">
        <title>Sequence of Gallionella enrichment culture.</title>
        <authorList>
            <person name="Poehlein A."/>
            <person name="Muehling M."/>
            <person name="Daniel R."/>
        </authorList>
    </citation>
    <scope>NUCLEOTIDE SEQUENCE</scope>
</reference>
<organism evidence="2">
    <name type="scientific">mine drainage metagenome</name>
    <dbReference type="NCBI Taxonomy" id="410659"/>
    <lineage>
        <taxon>unclassified sequences</taxon>
        <taxon>metagenomes</taxon>
        <taxon>ecological metagenomes</taxon>
    </lineage>
</organism>
<protein>
    <submittedName>
        <fullName evidence="2">Uncharacterized protein</fullName>
    </submittedName>
</protein>
<evidence type="ECO:0000313" key="2">
    <source>
        <dbReference type="EMBL" id="OIR12200.1"/>
    </source>
</evidence>
<proteinExistence type="predicted"/>
<evidence type="ECO:0000256" key="1">
    <source>
        <dbReference type="SAM" id="MobiDB-lite"/>
    </source>
</evidence>
<sequence>MMSIQEINKEESVFKNEKQMSNDNNFPNPRPLKGGIKEFQNKNSFFK</sequence>
<gene>
    <name evidence="2" type="ORF">GALL_64520</name>
</gene>